<proteinExistence type="predicted"/>
<gene>
    <name evidence="1" type="ORF">WQQ_26980</name>
</gene>
<dbReference type="STRING" id="1172194.WQQ_26980"/>
<name>I8HZR2_9GAMM</name>
<evidence type="ECO:0000313" key="2">
    <source>
        <dbReference type="Proteomes" id="UP000003704"/>
    </source>
</evidence>
<organism evidence="1 2">
    <name type="scientific">Hydrocarboniphaga effusa AP103</name>
    <dbReference type="NCBI Taxonomy" id="1172194"/>
    <lineage>
        <taxon>Bacteria</taxon>
        <taxon>Pseudomonadati</taxon>
        <taxon>Pseudomonadota</taxon>
        <taxon>Gammaproteobacteria</taxon>
        <taxon>Nevskiales</taxon>
        <taxon>Nevskiaceae</taxon>
        <taxon>Hydrocarboniphaga</taxon>
    </lineage>
</organism>
<accession>I8HZR2</accession>
<protein>
    <recommendedName>
        <fullName evidence="3">Polysaccharide pyruvyl transferase domain-containing protein</fullName>
    </recommendedName>
</protein>
<comment type="caution">
    <text evidence="1">The sequence shown here is derived from an EMBL/GenBank/DDBJ whole genome shotgun (WGS) entry which is preliminary data.</text>
</comment>
<sequence>MDYSLLTPYRVPPRMTAYKIPNLGDGFILRAIERLLAPRRSVGCYSTRIAPGAAARKAMQQAGTVVIAGANQLDDRYRIWPGFDAQQLREASWRFVPFGLGYNGEPNRNERMSELTRELLEAVHERIEYSSWRCPVTLRYLQRELPHLSDRFLMTGCPVLLDAPLLESQRFRADESHVAVTSTERGDFWDRETRLLQTVARLWPKARRSFVVHQDFRRPSWIARLRSRDAPAVADPARAFALREFATHLGFEVVIPPGADEARHFYESVDLHVGSRLHAHLLLLSRNRRSWLLPIDGRALGMAEAFSYPLLDAQTIESSLESTLGYDFEPLREQARAAHGTMQRFIASWAR</sequence>
<dbReference type="Proteomes" id="UP000003704">
    <property type="component" value="Unassembled WGS sequence"/>
</dbReference>
<dbReference type="OrthoDB" id="9802987at2"/>
<dbReference type="EMBL" id="AKGD01000002">
    <property type="protein sequence ID" value="EIT69116.1"/>
    <property type="molecule type" value="Genomic_DNA"/>
</dbReference>
<dbReference type="AlphaFoldDB" id="I8HZR2"/>
<reference evidence="1 2" key="1">
    <citation type="journal article" date="2012" name="J. Bacteriol.">
        <title>Genome Sequence of n-Alkane-Degrading Hydrocarboniphaga effusa Strain AP103T (ATCC BAA-332T).</title>
        <authorList>
            <person name="Chang H.K."/>
            <person name="Zylstra G.J."/>
            <person name="Chae J.C."/>
        </authorList>
    </citation>
    <scope>NUCLEOTIDE SEQUENCE [LARGE SCALE GENOMIC DNA]</scope>
    <source>
        <strain evidence="1 2">AP103</strain>
    </source>
</reference>
<keyword evidence="2" id="KW-1185">Reference proteome</keyword>
<evidence type="ECO:0008006" key="3">
    <source>
        <dbReference type="Google" id="ProtNLM"/>
    </source>
</evidence>
<evidence type="ECO:0000313" key="1">
    <source>
        <dbReference type="EMBL" id="EIT69116.1"/>
    </source>
</evidence>
<dbReference type="RefSeq" id="WP_007185639.1">
    <property type="nucleotide sequence ID" value="NZ_AKGD01000002.1"/>
</dbReference>